<evidence type="ECO:0000256" key="1">
    <source>
        <dbReference type="ARBA" id="ARBA00004776"/>
    </source>
</evidence>
<organism evidence="6 7">
    <name type="scientific">Motilibacter deserti</name>
    <dbReference type="NCBI Taxonomy" id="2714956"/>
    <lineage>
        <taxon>Bacteria</taxon>
        <taxon>Bacillati</taxon>
        <taxon>Actinomycetota</taxon>
        <taxon>Actinomycetes</taxon>
        <taxon>Motilibacterales</taxon>
        <taxon>Motilibacteraceae</taxon>
        <taxon>Motilibacter</taxon>
    </lineage>
</organism>
<dbReference type="SUPFAM" id="SSF53448">
    <property type="entry name" value="Nucleotide-diphospho-sugar transferases"/>
    <property type="match status" value="1"/>
</dbReference>
<comment type="pathway">
    <text evidence="1">Cell wall biogenesis; cell wall polysaccharide biosynthesis.</text>
</comment>
<dbReference type="PANTHER" id="PTHR43179:SF12">
    <property type="entry name" value="GALACTOFURANOSYLTRANSFERASE GLFT2"/>
    <property type="match status" value="1"/>
</dbReference>
<keyword evidence="4" id="KW-0808">Transferase</keyword>
<dbReference type="Proteomes" id="UP000800981">
    <property type="component" value="Unassembled WGS sequence"/>
</dbReference>
<evidence type="ECO:0000256" key="3">
    <source>
        <dbReference type="ARBA" id="ARBA00022676"/>
    </source>
</evidence>
<dbReference type="Pfam" id="PF00535">
    <property type="entry name" value="Glycos_transf_2"/>
    <property type="match status" value="1"/>
</dbReference>
<evidence type="ECO:0000313" key="7">
    <source>
        <dbReference type="Proteomes" id="UP000800981"/>
    </source>
</evidence>
<dbReference type="InterPro" id="IPR029044">
    <property type="entry name" value="Nucleotide-diphossugar_trans"/>
</dbReference>
<gene>
    <name evidence="6" type="ORF">G9H71_02850</name>
</gene>
<evidence type="ECO:0000256" key="4">
    <source>
        <dbReference type="ARBA" id="ARBA00022679"/>
    </source>
</evidence>
<reference evidence="6 7" key="1">
    <citation type="submission" date="2020-03" db="EMBL/GenBank/DDBJ databases">
        <title>Two novel Motilibacter sp.</title>
        <authorList>
            <person name="Liu S."/>
        </authorList>
    </citation>
    <scope>NUCLEOTIDE SEQUENCE [LARGE SCALE GENOMIC DNA]</scope>
    <source>
        <strain evidence="6 7">E257</strain>
    </source>
</reference>
<protein>
    <submittedName>
        <fullName evidence="6">Glycosyltransferase</fullName>
    </submittedName>
</protein>
<evidence type="ECO:0000256" key="2">
    <source>
        <dbReference type="ARBA" id="ARBA00006739"/>
    </source>
</evidence>
<comment type="similarity">
    <text evidence="2">Belongs to the glycosyltransferase 2 family.</text>
</comment>
<dbReference type="InterPro" id="IPR001173">
    <property type="entry name" value="Glyco_trans_2-like"/>
</dbReference>
<sequence>MRILLSYSTYHFDPERPPDEHEHWASSASILARTLHAILGRMGEVIYVDAFTVPLETLAAQQFDVCVGIVDRFDEISRASGARVNVVLAVNSHPRHRTAALRAAVADWGLPETALAEWDLPDAAAMSTAISRADAVICVGNTTVLNTYLANGVPPAKVKVVNYGTGPSLPDAAGGAEPSEFVHVASEIGLRKGFDIVHELFTSQGFVSSSARLTVIGRPVTPFHEQKLAHLQDVLGDRLTAAGWVESSSAAYDRALRRAAFVVSPALEEGQAGAVLDAMRRGAVPLLTPQTGIDFSPLGWLEPRLGSAANAEALRQAVGLDPAGLARLRAKTLDYYRGFHEEFEGPLEEAVRGALHGELHPKVSVTLPVFNKEGTIRGLLGYLDRALKAYPAGELHVVLDGCKDQTEQVVRRFYAGRRSYPVTFEVTPDIFEVRTNNIGLRKSTGKYCVILQDDNYVYDRSLFYEAVTFLDKNPRIAVLGCLAGVNLYPRGTTGLDGPGQVVMSDVEVYWRQDARTDPALGRKFFQVDACMRGPLVLRKSFLEEHGYLDEAYAPFYMDDMDIAMRATSLGYQVYAMLGDVENRSLTIANYDDARNEFWERTIRAGADLFYSRWTPSVDKDYLQVERVPVADPRRLPLRDELRARAPEPVVKLARLAREPRRVPAALAFHLGRVTTALKGDGR</sequence>
<dbReference type="SUPFAM" id="SSF53756">
    <property type="entry name" value="UDP-Glycosyltransferase/glycogen phosphorylase"/>
    <property type="match status" value="1"/>
</dbReference>
<dbReference type="PANTHER" id="PTHR43179">
    <property type="entry name" value="RHAMNOSYLTRANSFERASE WBBL"/>
    <property type="match status" value="1"/>
</dbReference>
<evidence type="ECO:0000313" key="6">
    <source>
        <dbReference type="EMBL" id="NHC12718.1"/>
    </source>
</evidence>
<keyword evidence="7" id="KW-1185">Reference proteome</keyword>
<accession>A0ABX0GPE9</accession>
<dbReference type="EMBL" id="JAANNP010000001">
    <property type="protein sequence ID" value="NHC12718.1"/>
    <property type="molecule type" value="Genomic_DNA"/>
</dbReference>
<comment type="caution">
    <text evidence="6">The sequence shown here is derived from an EMBL/GenBank/DDBJ whole genome shotgun (WGS) entry which is preliminary data.</text>
</comment>
<name>A0ABX0GPE9_9ACTN</name>
<dbReference type="Gene3D" id="3.90.550.10">
    <property type="entry name" value="Spore Coat Polysaccharide Biosynthesis Protein SpsA, Chain A"/>
    <property type="match status" value="1"/>
</dbReference>
<keyword evidence="3" id="KW-0328">Glycosyltransferase</keyword>
<feature type="domain" description="Glycosyltransferase 2-like" evidence="5">
    <location>
        <begin position="364"/>
        <end position="486"/>
    </location>
</feature>
<evidence type="ECO:0000259" key="5">
    <source>
        <dbReference type="Pfam" id="PF00535"/>
    </source>
</evidence>
<dbReference type="RefSeq" id="WP_166277498.1">
    <property type="nucleotide sequence ID" value="NZ_JAANNP010000001.1"/>
</dbReference>
<dbReference type="Gene3D" id="3.40.50.2000">
    <property type="entry name" value="Glycogen Phosphorylase B"/>
    <property type="match status" value="1"/>
</dbReference>
<proteinExistence type="inferred from homology"/>